<dbReference type="AlphaFoldDB" id="A0A364P0W4"/>
<name>A0A364P0W4_9PROT</name>
<gene>
    <name evidence="2" type="ORF">CU669_05240</name>
</gene>
<proteinExistence type="predicted"/>
<dbReference type="OrthoDB" id="1343185at28211"/>
<evidence type="ECO:0000256" key="1">
    <source>
        <dbReference type="SAM" id="Phobius"/>
    </source>
</evidence>
<comment type="caution">
    <text evidence="2">The sequence shown here is derived from an EMBL/GenBank/DDBJ whole genome shotgun (WGS) entry which is preliminary data.</text>
</comment>
<feature type="transmembrane region" description="Helical" evidence="1">
    <location>
        <begin position="20"/>
        <end position="38"/>
    </location>
</feature>
<accession>A0A364P0W4</accession>
<keyword evidence="3" id="KW-1185">Reference proteome</keyword>
<reference evidence="2 3" key="1">
    <citation type="submission" date="2017-11" db="EMBL/GenBank/DDBJ databases">
        <title>Draft genome sequence of magnetotactic bacterium Magnetospirillum kuznetsovii LBB-42.</title>
        <authorList>
            <person name="Grouzdev D.S."/>
            <person name="Rysina M.S."/>
            <person name="Baslerov R.V."/>
            <person name="Koziaeva V."/>
        </authorList>
    </citation>
    <scope>NUCLEOTIDE SEQUENCE [LARGE SCALE GENOMIC DNA]</scope>
    <source>
        <strain evidence="2 3">LBB-42</strain>
    </source>
</reference>
<evidence type="ECO:0000313" key="3">
    <source>
        <dbReference type="Proteomes" id="UP000251075"/>
    </source>
</evidence>
<dbReference type="Proteomes" id="UP000251075">
    <property type="component" value="Unassembled WGS sequence"/>
</dbReference>
<protein>
    <recommendedName>
        <fullName evidence="4">DUF3311 domain-containing protein</fullName>
    </recommendedName>
</protein>
<dbReference type="RefSeq" id="WP_112142780.1">
    <property type="nucleotide sequence ID" value="NZ_PGTO01000003.1"/>
</dbReference>
<feature type="transmembrane region" description="Helical" evidence="1">
    <location>
        <begin position="50"/>
        <end position="69"/>
    </location>
</feature>
<keyword evidence="1" id="KW-1133">Transmembrane helix</keyword>
<dbReference type="EMBL" id="PGTO01000003">
    <property type="protein sequence ID" value="RAU22797.1"/>
    <property type="molecule type" value="Genomic_DNA"/>
</dbReference>
<sequence length="75" mass="8048">MPHRRAFRLRKSKAVRDKLAAAFLLGAALFTPPLLMLFMNGGMVAGVPVFALYVFSAWIGLTGVVALIAEKGEGD</sequence>
<keyword evidence="1" id="KW-0472">Membrane</keyword>
<organism evidence="2 3">
    <name type="scientific">Paramagnetospirillum kuznetsovii</name>
    <dbReference type="NCBI Taxonomy" id="2053833"/>
    <lineage>
        <taxon>Bacteria</taxon>
        <taxon>Pseudomonadati</taxon>
        <taxon>Pseudomonadota</taxon>
        <taxon>Alphaproteobacteria</taxon>
        <taxon>Rhodospirillales</taxon>
        <taxon>Magnetospirillaceae</taxon>
        <taxon>Paramagnetospirillum</taxon>
    </lineage>
</organism>
<evidence type="ECO:0008006" key="4">
    <source>
        <dbReference type="Google" id="ProtNLM"/>
    </source>
</evidence>
<keyword evidence="1" id="KW-0812">Transmembrane</keyword>
<evidence type="ECO:0000313" key="2">
    <source>
        <dbReference type="EMBL" id="RAU22797.1"/>
    </source>
</evidence>